<dbReference type="GO" id="GO:0005886">
    <property type="term" value="C:plasma membrane"/>
    <property type="evidence" value="ECO:0007669"/>
    <property type="project" value="UniProtKB-SubCell"/>
</dbReference>
<evidence type="ECO:0000256" key="3">
    <source>
        <dbReference type="ARBA" id="ARBA00022989"/>
    </source>
</evidence>
<dbReference type="Pfam" id="PF04279">
    <property type="entry name" value="IspA"/>
    <property type="match status" value="1"/>
</dbReference>
<dbReference type="PANTHER" id="PTHR36917:SF1">
    <property type="entry name" value="INNER MEMBRANE-SPANNING PROTEIN YCIB"/>
    <property type="match status" value="1"/>
</dbReference>
<protein>
    <recommendedName>
        <fullName evidence="5">Inner membrane-spanning protein YciB</fullName>
    </recommendedName>
</protein>
<dbReference type="InterPro" id="IPR006008">
    <property type="entry name" value="YciB"/>
</dbReference>
<feature type="transmembrane region" description="Helical" evidence="5">
    <location>
        <begin position="147"/>
        <end position="164"/>
    </location>
</feature>
<keyword evidence="2 5" id="KW-0812">Transmembrane</keyword>
<name>A0A8J7LVV8_9RHOB</name>
<evidence type="ECO:0000313" key="7">
    <source>
        <dbReference type="Proteomes" id="UP000619079"/>
    </source>
</evidence>
<keyword evidence="5" id="KW-0997">Cell inner membrane</keyword>
<proteinExistence type="inferred from homology"/>
<organism evidence="6 7">
    <name type="scientific">Sedimentitalea arenosa</name>
    <dbReference type="NCBI Taxonomy" id="2798803"/>
    <lineage>
        <taxon>Bacteria</taxon>
        <taxon>Pseudomonadati</taxon>
        <taxon>Pseudomonadota</taxon>
        <taxon>Alphaproteobacteria</taxon>
        <taxon>Rhodobacterales</taxon>
        <taxon>Paracoccaceae</taxon>
        <taxon>Sedimentitalea</taxon>
    </lineage>
</organism>
<comment type="function">
    <text evidence="5">Plays a role in cell envelope biogenesis, maintenance of cell envelope integrity and membrane homeostasis.</text>
</comment>
<gene>
    <name evidence="5" type="primary">yciB</name>
    <name evidence="6" type="ORF">JF290_08110</name>
</gene>
<comment type="similarity">
    <text evidence="5">Belongs to the YciB family.</text>
</comment>
<dbReference type="HAMAP" id="MF_00189">
    <property type="entry name" value="YciB"/>
    <property type="match status" value="1"/>
</dbReference>
<evidence type="ECO:0000256" key="1">
    <source>
        <dbReference type="ARBA" id="ARBA00022475"/>
    </source>
</evidence>
<evidence type="ECO:0000313" key="6">
    <source>
        <dbReference type="EMBL" id="MBJ6371490.1"/>
    </source>
</evidence>
<dbReference type="PANTHER" id="PTHR36917">
    <property type="entry name" value="INTRACELLULAR SEPTATION PROTEIN A-RELATED"/>
    <property type="match status" value="1"/>
</dbReference>
<dbReference type="EMBL" id="JAELVR010000004">
    <property type="protein sequence ID" value="MBJ6371490.1"/>
    <property type="molecule type" value="Genomic_DNA"/>
</dbReference>
<feature type="transmembrane region" description="Helical" evidence="5">
    <location>
        <begin position="170"/>
        <end position="189"/>
    </location>
</feature>
<keyword evidence="1 5" id="KW-1003">Cell membrane</keyword>
<keyword evidence="7" id="KW-1185">Reference proteome</keyword>
<feature type="transmembrane region" description="Helical" evidence="5">
    <location>
        <begin position="12"/>
        <end position="33"/>
    </location>
</feature>
<feature type="transmembrane region" description="Helical" evidence="5">
    <location>
        <begin position="76"/>
        <end position="94"/>
    </location>
</feature>
<comment type="subcellular location">
    <subcellularLocation>
        <location evidence="5">Cell inner membrane</location>
        <topology evidence="5">Multi-pass membrane protein</topology>
    </subcellularLocation>
</comment>
<reference evidence="6" key="1">
    <citation type="submission" date="2020-12" db="EMBL/GenBank/DDBJ databases">
        <title>Sedimentitalea sp. nov., isolated from sand in Incheon.</title>
        <authorList>
            <person name="Kim W."/>
        </authorList>
    </citation>
    <scope>NUCLEOTIDE SEQUENCE</scope>
    <source>
        <strain evidence="6">CAU 1593</strain>
    </source>
</reference>
<feature type="transmembrane region" description="Helical" evidence="5">
    <location>
        <begin position="106"/>
        <end position="126"/>
    </location>
</feature>
<dbReference type="RefSeq" id="WP_199024343.1">
    <property type="nucleotide sequence ID" value="NZ_JAELVR010000004.1"/>
</dbReference>
<dbReference type="AlphaFoldDB" id="A0A8J7LVV8"/>
<comment type="caution">
    <text evidence="6">The sequence shown here is derived from an EMBL/GenBank/DDBJ whole genome shotgun (WGS) entry which is preliminary data.</text>
</comment>
<sequence length="211" mass="24263">MAERKKPKEINMVLKQVLELGPTIVFFLLYLRIQDDTFQFNGTEYSGFIVAAVVFVPILLVAMGILWALTGALSRMQVFTAFMVIFFGGLTAWFNDERFFKMKTSIVYGCFAALLGIGLAQGRSYLEWVMGELIPMKDEGWMILTRRLFVFFILLAIGNELVWRNMSESAWVKIETFGFPAALFLFLWWQIVGLQRYMIEPDESGDRDAQS</sequence>
<accession>A0A8J7LVV8</accession>
<evidence type="ECO:0000256" key="5">
    <source>
        <dbReference type="HAMAP-Rule" id="MF_00189"/>
    </source>
</evidence>
<dbReference type="Proteomes" id="UP000619079">
    <property type="component" value="Unassembled WGS sequence"/>
</dbReference>
<keyword evidence="3 5" id="KW-1133">Transmembrane helix</keyword>
<feature type="transmembrane region" description="Helical" evidence="5">
    <location>
        <begin position="45"/>
        <end position="69"/>
    </location>
</feature>
<evidence type="ECO:0000256" key="4">
    <source>
        <dbReference type="ARBA" id="ARBA00023136"/>
    </source>
</evidence>
<evidence type="ECO:0000256" key="2">
    <source>
        <dbReference type="ARBA" id="ARBA00022692"/>
    </source>
</evidence>
<keyword evidence="4 5" id="KW-0472">Membrane</keyword>